<proteinExistence type="predicted"/>
<evidence type="ECO:0000313" key="2">
    <source>
        <dbReference type="Proteomes" id="UP000824202"/>
    </source>
</evidence>
<dbReference type="AlphaFoldDB" id="A0A9D1UY38"/>
<dbReference type="EMBL" id="DXFT01000007">
    <property type="protein sequence ID" value="HIX02551.1"/>
    <property type="molecule type" value="Genomic_DNA"/>
</dbReference>
<evidence type="ECO:0000313" key="1">
    <source>
        <dbReference type="EMBL" id="HIX02551.1"/>
    </source>
</evidence>
<dbReference type="InterPro" id="IPR025921">
    <property type="entry name" value="HmuY"/>
</dbReference>
<name>A0A9D1UY38_9BACT</name>
<protein>
    <submittedName>
        <fullName evidence="1">Uncharacterized protein</fullName>
    </submittedName>
</protein>
<reference evidence="1" key="1">
    <citation type="journal article" date="2021" name="PeerJ">
        <title>Extensive microbial diversity within the chicken gut microbiome revealed by metagenomics and culture.</title>
        <authorList>
            <person name="Gilroy R."/>
            <person name="Ravi A."/>
            <person name="Getino M."/>
            <person name="Pursley I."/>
            <person name="Horton D.L."/>
            <person name="Alikhan N.F."/>
            <person name="Baker D."/>
            <person name="Gharbi K."/>
            <person name="Hall N."/>
            <person name="Watson M."/>
            <person name="Adriaenssens E.M."/>
            <person name="Foster-Nyarko E."/>
            <person name="Jarju S."/>
            <person name="Secka A."/>
            <person name="Antonio M."/>
            <person name="Oren A."/>
            <person name="Chaudhuri R.R."/>
            <person name="La Ragione R."/>
            <person name="Hildebrand F."/>
            <person name="Pallen M.J."/>
        </authorList>
    </citation>
    <scope>NUCLEOTIDE SEQUENCE</scope>
    <source>
        <strain evidence="1">23274</strain>
    </source>
</reference>
<sequence>MACSREGMEVGAQAATVTYTVSDTCWTYLSLETGRVVGTALLGDEQAEAEWRQRTDWDIALCGDLLRTNSGTSGNGGGGCLVLDEAFENVLTAPEDGYLLDTENGEIW</sequence>
<dbReference type="Pfam" id="PF14064">
    <property type="entry name" value="HmuY"/>
    <property type="match status" value="1"/>
</dbReference>
<reference evidence="1" key="2">
    <citation type="submission" date="2021-04" db="EMBL/GenBank/DDBJ databases">
        <authorList>
            <person name="Gilroy R."/>
        </authorList>
    </citation>
    <scope>NUCLEOTIDE SEQUENCE</scope>
    <source>
        <strain evidence="1">23274</strain>
    </source>
</reference>
<accession>A0A9D1UY38</accession>
<comment type="caution">
    <text evidence="1">The sequence shown here is derived from an EMBL/GenBank/DDBJ whole genome shotgun (WGS) entry which is preliminary data.</text>
</comment>
<organism evidence="1 2">
    <name type="scientific">Candidatus Odoribacter faecigallinarum</name>
    <dbReference type="NCBI Taxonomy" id="2838706"/>
    <lineage>
        <taxon>Bacteria</taxon>
        <taxon>Pseudomonadati</taxon>
        <taxon>Bacteroidota</taxon>
        <taxon>Bacteroidia</taxon>
        <taxon>Bacteroidales</taxon>
        <taxon>Odoribacteraceae</taxon>
        <taxon>Odoribacter</taxon>
    </lineage>
</organism>
<gene>
    <name evidence="1" type="ORF">H9863_00325</name>
</gene>
<dbReference type="Proteomes" id="UP000824202">
    <property type="component" value="Unassembled WGS sequence"/>
</dbReference>